<keyword evidence="3" id="KW-1185">Reference proteome</keyword>
<protein>
    <submittedName>
        <fullName evidence="2">Uncharacterized protein</fullName>
    </submittedName>
</protein>
<accession>A0A7G3UKY7</accession>
<sequence>MTLPDGTVFPVPAGVLSGGGTGGNGGTGGRGGDGSYKTGQGGGVVRAQNGNPGGRGFYGGDGSQGLVVIAW</sequence>
<proteinExistence type="predicted"/>
<dbReference type="EMBL" id="CP029159">
    <property type="protein sequence ID" value="QKM71067.1"/>
    <property type="molecule type" value="Genomic_DNA"/>
</dbReference>
<gene>
    <name evidence="2" type="ORF">STSU_031935</name>
</gene>
<name>A0A7G3UKY7_STRT9</name>
<organism evidence="2 3">
    <name type="scientific">Streptomyces tsukubensis (strain DSM 42081 / NBRC 108919 / NRRL 18488 / 9993)</name>
    <dbReference type="NCBI Taxonomy" id="1114943"/>
    <lineage>
        <taxon>Bacteria</taxon>
        <taxon>Bacillati</taxon>
        <taxon>Actinomycetota</taxon>
        <taxon>Actinomycetes</taxon>
        <taxon>Kitasatosporales</taxon>
        <taxon>Streptomycetaceae</taxon>
        <taxon>Streptomyces</taxon>
    </lineage>
</organism>
<reference evidence="2 3" key="1">
    <citation type="journal article" date="2012" name="J. Bacteriol.">
        <title>Draft genome of Streptomyces tsukubaensis NRRL 18488, the producer of the clinically important immunosuppressant tacrolimus (FK506).</title>
        <authorList>
            <person name="Barreiro C."/>
            <person name="Prieto C."/>
            <person name="Sola-Landa A."/>
            <person name="Solera E."/>
            <person name="Martinez-Castro M."/>
            <person name="Perez-Redondo R."/>
            <person name="Garcia-Estrada C."/>
            <person name="Aparicio J.F."/>
            <person name="Fernandez-Martinez L.T."/>
            <person name="Santos-Aberturas J."/>
            <person name="Salehi-Najafabadi Z."/>
            <person name="Rodriguez-Garcia A."/>
            <person name="Tauch A."/>
            <person name="Martin J.F."/>
        </authorList>
    </citation>
    <scope>NUCLEOTIDE SEQUENCE [LARGE SCALE GENOMIC DNA]</scope>
    <source>
        <strain evidence="3">DSM 42081 / NBRC 108919 / NRRL 18488 / 9993</strain>
    </source>
</reference>
<feature type="region of interest" description="Disordered" evidence="1">
    <location>
        <begin position="1"/>
        <end position="58"/>
    </location>
</feature>
<evidence type="ECO:0000313" key="3">
    <source>
        <dbReference type="Proteomes" id="UP000005940"/>
    </source>
</evidence>
<dbReference type="Proteomes" id="UP000005940">
    <property type="component" value="Chromosome"/>
</dbReference>
<feature type="compositionally biased region" description="Gly residues" evidence="1">
    <location>
        <begin position="16"/>
        <end position="44"/>
    </location>
</feature>
<evidence type="ECO:0000256" key="1">
    <source>
        <dbReference type="SAM" id="MobiDB-lite"/>
    </source>
</evidence>
<evidence type="ECO:0000313" key="2">
    <source>
        <dbReference type="EMBL" id="QKM71067.1"/>
    </source>
</evidence>
<dbReference type="AlphaFoldDB" id="A0A7G3UKY7"/>